<evidence type="ECO:0000313" key="2">
    <source>
        <dbReference type="EMBL" id="KAG7376999.1"/>
    </source>
</evidence>
<dbReference type="Proteomes" id="UP000694044">
    <property type="component" value="Unassembled WGS sequence"/>
</dbReference>
<name>A0A8T1VA79_9STRA</name>
<evidence type="ECO:0000256" key="1">
    <source>
        <dbReference type="SAM" id="MobiDB-lite"/>
    </source>
</evidence>
<keyword evidence="3" id="KW-1185">Reference proteome</keyword>
<protein>
    <recommendedName>
        <fullName evidence="4">Bzip transcription factor</fullName>
    </recommendedName>
</protein>
<feature type="region of interest" description="Disordered" evidence="1">
    <location>
        <begin position="69"/>
        <end position="135"/>
    </location>
</feature>
<organism evidence="2 3">
    <name type="scientific">Phytophthora pseudosyringae</name>
    <dbReference type="NCBI Taxonomy" id="221518"/>
    <lineage>
        <taxon>Eukaryota</taxon>
        <taxon>Sar</taxon>
        <taxon>Stramenopiles</taxon>
        <taxon>Oomycota</taxon>
        <taxon>Peronosporomycetes</taxon>
        <taxon>Peronosporales</taxon>
        <taxon>Peronosporaceae</taxon>
        <taxon>Phytophthora</taxon>
    </lineage>
</organism>
<dbReference type="EMBL" id="JAGDFM010000592">
    <property type="protein sequence ID" value="KAG7376999.1"/>
    <property type="molecule type" value="Genomic_DNA"/>
</dbReference>
<proteinExistence type="predicted"/>
<evidence type="ECO:0008006" key="4">
    <source>
        <dbReference type="Google" id="ProtNLM"/>
    </source>
</evidence>
<evidence type="ECO:0000313" key="3">
    <source>
        <dbReference type="Proteomes" id="UP000694044"/>
    </source>
</evidence>
<accession>A0A8T1VA79</accession>
<sequence length="346" mass="38859">MDACILRAPAKQRVGGVVSLQADTARQWHFQPRTVEDTWVTGETPTTLMLAPATDAAVDGLLSLTSEKRKREATKPFSPSKRQLPVSPVGSETQTPATDTESLASENCSEGGTNRRELDQITGQSRKKQDDHEKTLEVENREIRDQIEKLERRRRSMSTPLPANANVWNVALEYFRIFRNGLQSRTQPSVRNHFAFLRAAMAPDMVFNSGRGPKAMIRTWKCISLWFQDVELEIEGMGKGSVGSLVAATTTRMTITERTLRNVFPHLCDTSGKYKGLAEKLDGQRVVMRGSIRFEWDPAQRRVSSVTAQSDLLRPILRLVGNVEEASQVFEKSIISPTFQWRSSPN</sequence>
<gene>
    <name evidence="2" type="ORF">PHYPSEUDO_012336</name>
</gene>
<dbReference type="OrthoDB" id="127247at2759"/>
<comment type="caution">
    <text evidence="2">The sequence shown here is derived from an EMBL/GenBank/DDBJ whole genome shotgun (WGS) entry which is preliminary data.</text>
</comment>
<feature type="compositionally biased region" description="Polar residues" evidence="1">
    <location>
        <begin position="90"/>
        <end position="112"/>
    </location>
</feature>
<dbReference type="AlphaFoldDB" id="A0A8T1VA79"/>
<reference evidence="2" key="1">
    <citation type="submission" date="2021-02" db="EMBL/GenBank/DDBJ databases">
        <authorList>
            <person name="Palmer J.M."/>
        </authorList>
    </citation>
    <scope>NUCLEOTIDE SEQUENCE</scope>
    <source>
        <strain evidence="2">SCRP734</strain>
    </source>
</reference>